<evidence type="ECO:0000313" key="2">
    <source>
        <dbReference type="EMBL" id="HFC91384.1"/>
    </source>
</evidence>
<name>A0A7V2WU37_LEUMU</name>
<organism evidence="2">
    <name type="scientific">Leucothrix mucor</name>
    <dbReference type="NCBI Taxonomy" id="45248"/>
    <lineage>
        <taxon>Bacteria</taxon>
        <taxon>Pseudomonadati</taxon>
        <taxon>Pseudomonadota</taxon>
        <taxon>Gammaproteobacteria</taxon>
        <taxon>Thiotrichales</taxon>
        <taxon>Thiotrichaceae</taxon>
        <taxon>Leucothrix</taxon>
    </lineage>
</organism>
<reference evidence="2" key="1">
    <citation type="journal article" date="2020" name="mSystems">
        <title>Genome- and Community-Level Interaction Insights into Carbon Utilization and Element Cycling Functions of Hydrothermarchaeota in Hydrothermal Sediment.</title>
        <authorList>
            <person name="Zhou Z."/>
            <person name="Liu Y."/>
            <person name="Xu W."/>
            <person name="Pan J."/>
            <person name="Luo Z.H."/>
            <person name="Li M."/>
        </authorList>
    </citation>
    <scope>NUCLEOTIDE SEQUENCE [LARGE SCALE GENOMIC DNA]</scope>
    <source>
        <strain evidence="2">HyVt-493</strain>
    </source>
</reference>
<evidence type="ECO:0000256" key="1">
    <source>
        <dbReference type="SAM" id="MobiDB-lite"/>
    </source>
</evidence>
<dbReference type="AlphaFoldDB" id="A0A7V2WU37"/>
<gene>
    <name evidence="2" type="ORF">ENJ51_01080</name>
</gene>
<accession>A0A7V2WU37</accession>
<sequence length="66" mass="7265">MLLGSAGIWLYFHFLVCSLVLSRQKISVQQGCAIIFQRRREGESAGGHQISTESLEKAGISSIQVE</sequence>
<feature type="region of interest" description="Disordered" evidence="1">
    <location>
        <begin position="42"/>
        <end position="66"/>
    </location>
</feature>
<protein>
    <submittedName>
        <fullName evidence="2">Uncharacterized protein</fullName>
    </submittedName>
</protein>
<proteinExistence type="predicted"/>
<dbReference type="Proteomes" id="UP000885750">
    <property type="component" value="Unassembled WGS sequence"/>
</dbReference>
<comment type="caution">
    <text evidence="2">The sequence shown here is derived from an EMBL/GenBank/DDBJ whole genome shotgun (WGS) entry which is preliminary data.</text>
</comment>
<dbReference type="EMBL" id="DRMS01000041">
    <property type="protein sequence ID" value="HFC91384.1"/>
    <property type="molecule type" value="Genomic_DNA"/>
</dbReference>